<dbReference type="InterPro" id="IPR013324">
    <property type="entry name" value="RNA_pol_sigma_r3/r4-like"/>
</dbReference>
<dbReference type="EMBL" id="UHJJ01000014">
    <property type="protein sequence ID" value="SUQ15634.1"/>
    <property type="molecule type" value="Genomic_DNA"/>
</dbReference>
<dbReference type="RefSeq" id="WP_109713657.1">
    <property type="nucleotide sequence ID" value="NZ_QGDS01000014.1"/>
</dbReference>
<reference evidence="3" key="1">
    <citation type="submission" date="2017-07" db="EMBL/GenBank/DDBJ databases">
        <authorList>
            <person name="Varghese N."/>
            <person name="Submissions S."/>
        </authorList>
    </citation>
    <scope>NUCLEOTIDE SEQUENCE [LARGE SCALE GENOMIC DNA]</scope>
    <source>
        <strain evidence="3">NLAE-zl-C134</strain>
    </source>
</reference>
<evidence type="ECO:0000313" key="3">
    <source>
        <dbReference type="Proteomes" id="UP000254051"/>
    </source>
</evidence>
<dbReference type="SUPFAM" id="SSF88659">
    <property type="entry name" value="Sigma3 and sigma4 domains of RNA polymerase sigma factors"/>
    <property type="match status" value="1"/>
</dbReference>
<organism evidence="2 3">
    <name type="scientific">Faecalicatena contorta</name>
    <dbReference type="NCBI Taxonomy" id="39482"/>
    <lineage>
        <taxon>Bacteria</taxon>
        <taxon>Bacillati</taxon>
        <taxon>Bacillota</taxon>
        <taxon>Clostridia</taxon>
        <taxon>Lachnospirales</taxon>
        <taxon>Lachnospiraceae</taxon>
        <taxon>Faecalicatena</taxon>
    </lineage>
</organism>
<evidence type="ECO:0000313" key="2">
    <source>
        <dbReference type="EMBL" id="SUQ15634.1"/>
    </source>
</evidence>
<feature type="domain" description="RNA polymerase sigma factor 70 region 4 type 2" evidence="1">
    <location>
        <begin position="100"/>
        <end position="151"/>
    </location>
</feature>
<dbReference type="GO" id="GO:0016987">
    <property type="term" value="F:sigma factor activity"/>
    <property type="evidence" value="ECO:0007669"/>
    <property type="project" value="InterPro"/>
</dbReference>
<protein>
    <submittedName>
        <fullName evidence="2">RNA polymerase sigma-70 factor, ECF subfamily</fullName>
    </submittedName>
</protein>
<dbReference type="AlphaFoldDB" id="A0A316AEA2"/>
<keyword evidence="3" id="KW-1185">Reference proteome</keyword>
<proteinExistence type="predicted"/>
<dbReference type="Proteomes" id="UP000254051">
    <property type="component" value="Unassembled WGS sequence"/>
</dbReference>
<dbReference type="InterPro" id="IPR013249">
    <property type="entry name" value="RNA_pol_sigma70_r4_t2"/>
</dbReference>
<dbReference type="Pfam" id="PF08281">
    <property type="entry name" value="Sigma70_r4_2"/>
    <property type="match status" value="1"/>
</dbReference>
<sequence length="156" mass="18668">MEGNHPKRRKDKYNPYNIYEKDEHYYISFEDAQGIKHQLEITSNLYKAFNSFELDDLVFLNVVDRHIEQSEIWESTLNIRAIQEADSVEEIVLKKLQIARLHKAIKKLPEIQQRRLYLYYFEEMTYEQIAKKEHCSLQAIAKSVSAAEKKLKQFLK</sequence>
<accession>A0A316AEA2</accession>
<dbReference type="InterPro" id="IPR036388">
    <property type="entry name" value="WH-like_DNA-bd_sf"/>
</dbReference>
<dbReference type="GO" id="GO:0006352">
    <property type="term" value="P:DNA-templated transcription initiation"/>
    <property type="evidence" value="ECO:0007669"/>
    <property type="project" value="InterPro"/>
</dbReference>
<dbReference type="Gene3D" id="1.10.10.10">
    <property type="entry name" value="Winged helix-like DNA-binding domain superfamily/Winged helix DNA-binding domain"/>
    <property type="match status" value="1"/>
</dbReference>
<dbReference type="GO" id="GO:0003677">
    <property type="term" value="F:DNA binding"/>
    <property type="evidence" value="ECO:0007669"/>
    <property type="project" value="InterPro"/>
</dbReference>
<dbReference type="OrthoDB" id="1708086at2"/>
<name>A0A316AEA2_9FIRM</name>
<dbReference type="CDD" id="cd06171">
    <property type="entry name" value="Sigma70_r4"/>
    <property type="match status" value="1"/>
</dbReference>
<evidence type="ECO:0000259" key="1">
    <source>
        <dbReference type="Pfam" id="PF08281"/>
    </source>
</evidence>
<gene>
    <name evidence="2" type="ORF">SAMN05216529_11483</name>
</gene>